<feature type="repeat" description="WD" evidence="3">
    <location>
        <begin position="466"/>
        <end position="507"/>
    </location>
</feature>
<dbReference type="InterPro" id="IPR001680">
    <property type="entry name" value="WD40_rpt"/>
</dbReference>
<reference evidence="5" key="1">
    <citation type="submission" date="2016-10" db="EMBL/GenBank/DDBJ databases">
        <title>CRISPR-Cas defence system in Roseofilum reptotaenium: evidence of a bacteriophage-cyanobacterium arms race in the coral black band disease.</title>
        <authorList>
            <person name="Buerger P."/>
            <person name="Wood-Charlson E.M."/>
            <person name="Weynberg K.D."/>
            <person name="Willis B."/>
            <person name="Van Oppen M.J."/>
        </authorList>
    </citation>
    <scope>NUCLEOTIDE SEQUENCE [LARGE SCALE GENOMIC DNA]</scope>
    <source>
        <strain evidence="5">AO1-A</strain>
    </source>
</reference>
<keyword evidence="4" id="KW-0732">Signal</keyword>
<feature type="repeat" description="WD" evidence="3">
    <location>
        <begin position="382"/>
        <end position="423"/>
    </location>
</feature>
<evidence type="ECO:0000256" key="4">
    <source>
        <dbReference type="SAM" id="SignalP"/>
    </source>
</evidence>
<dbReference type="Pfam" id="PF13365">
    <property type="entry name" value="Trypsin_2"/>
    <property type="match status" value="1"/>
</dbReference>
<dbReference type="InterPro" id="IPR009003">
    <property type="entry name" value="Peptidase_S1_PA"/>
</dbReference>
<sequence>MYTRFLSAALLSLAPSLTLSLPSLANPVIDRIASEITVRIEGPQGGSGVIFATENQIYYVVTNAHVVDQPEDYTIITPDGDRYQVGPSHRLRMPGEDIAVLAFYSEMTYRTADIGNPQAVEVGNLAYVAGWPRSGGSVRQRIFVNTEGEFVQLLQGVDQTQLPLNYTNVVRVGMSGGPVLNQRGEVIGINRLVQLVEDTDQVVATGIKLDKVLTWWESAEKPTPTASDSRAVLSETPAPATEAIVAGGYQLSQTLQREGGFLGAVAIASLGDALLVSGHSDGAIVLWNLTTGEPINTLTGHQKAINALAIAPDGKTLISGSEDRTIKLWDLQSGELQKNLTGHRDAVSALAITPDGQTLVSGGWDQQILIWNLNTYETIETLPGHQGLISSLAISPNGKWLISGSQDTTIRVWELPTFKLVNILENHRLSVLALAISANSQTLASAGGEGDISIWNLATGELQRTLKGHTDGVWSLALKEDNQTLISGSWDKTIRFWNVQTGQLQSTVKKHSDYVISLGLSANDQRLISGGLNNEILIWQRQPN</sequence>
<accession>A0A1L9QTR6</accession>
<feature type="repeat" description="WD" evidence="3">
    <location>
        <begin position="424"/>
        <end position="465"/>
    </location>
</feature>
<dbReference type="Pfam" id="PF00400">
    <property type="entry name" value="WD40"/>
    <property type="match status" value="2"/>
</dbReference>
<feature type="repeat" description="WD" evidence="3">
    <location>
        <begin position="508"/>
        <end position="544"/>
    </location>
</feature>
<dbReference type="PROSITE" id="PS50082">
    <property type="entry name" value="WD_REPEATS_2"/>
    <property type="match status" value="7"/>
</dbReference>
<dbReference type="InterPro" id="IPR019775">
    <property type="entry name" value="WD40_repeat_CS"/>
</dbReference>
<evidence type="ECO:0000256" key="3">
    <source>
        <dbReference type="PROSITE-ProRule" id="PRU00221"/>
    </source>
</evidence>
<dbReference type="Proteomes" id="UP000183940">
    <property type="component" value="Unassembled WGS sequence"/>
</dbReference>
<name>A0A1L9QTR6_9CYAN</name>
<dbReference type="PRINTS" id="PR00320">
    <property type="entry name" value="GPROTEINBRPT"/>
</dbReference>
<dbReference type="Gene3D" id="2.40.10.120">
    <property type="match status" value="1"/>
</dbReference>
<dbReference type="PROSITE" id="PS50294">
    <property type="entry name" value="WD_REPEATS_REGION"/>
    <property type="match status" value="6"/>
</dbReference>
<dbReference type="SMART" id="SM00320">
    <property type="entry name" value="WD40"/>
    <property type="match status" value="7"/>
</dbReference>
<proteinExistence type="predicted"/>
<comment type="caution">
    <text evidence="5">The sequence shown here is derived from an EMBL/GenBank/DDBJ whole genome shotgun (WGS) entry which is preliminary data.</text>
</comment>
<feature type="repeat" description="WD" evidence="3">
    <location>
        <begin position="274"/>
        <end position="297"/>
    </location>
</feature>
<protein>
    <submittedName>
        <fullName evidence="5">Uncharacterized protein</fullName>
    </submittedName>
</protein>
<organism evidence="5 6">
    <name type="scientific">Roseofilum reptotaenium AO1-A</name>
    <dbReference type="NCBI Taxonomy" id="1925591"/>
    <lineage>
        <taxon>Bacteria</taxon>
        <taxon>Bacillati</taxon>
        <taxon>Cyanobacteriota</taxon>
        <taxon>Cyanophyceae</taxon>
        <taxon>Desertifilales</taxon>
        <taxon>Desertifilaceae</taxon>
        <taxon>Roseofilum</taxon>
    </lineage>
</organism>
<keyword evidence="2" id="KW-0677">Repeat</keyword>
<evidence type="ECO:0000313" key="5">
    <source>
        <dbReference type="EMBL" id="OJJ26064.1"/>
    </source>
</evidence>
<dbReference type="PANTHER" id="PTHR19848">
    <property type="entry name" value="WD40 REPEAT PROTEIN"/>
    <property type="match status" value="1"/>
</dbReference>
<evidence type="ECO:0000256" key="2">
    <source>
        <dbReference type="ARBA" id="ARBA00022737"/>
    </source>
</evidence>
<dbReference type="Gene3D" id="2.130.10.10">
    <property type="entry name" value="YVTN repeat-like/Quinoprotein amine dehydrogenase"/>
    <property type="match status" value="2"/>
</dbReference>
<dbReference type="PANTHER" id="PTHR19848:SF8">
    <property type="entry name" value="F-BOX AND WD REPEAT DOMAIN CONTAINING 7"/>
    <property type="match status" value="1"/>
</dbReference>
<dbReference type="PROSITE" id="PS00678">
    <property type="entry name" value="WD_REPEATS_1"/>
    <property type="match status" value="4"/>
</dbReference>
<dbReference type="SUPFAM" id="SSF50978">
    <property type="entry name" value="WD40 repeat-like"/>
    <property type="match status" value="1"/>
</dbReference>
<evidence type="ECO:0000313" key="6">
    <source>
        <dbReference type="Proteomes" id="UP000183940"/>
    </source>
</evidence>
<dbReference type="InterPro" id="IPR036322">
    <property type="entry name" value="WD40_repeat_dom_sf"/>
</dbReference>
<dbReference type="CDD" id="cd00200">
    <property type="entry name" value="WD40"/>
    <property type="match status" value="1"/>
</dbReference>
<dbReference type="InterPro" id="IPR015943">
    <property type="entry name" value="WD40/YVTN_repeat-like_dom_sf"/>
</dbReference>
<feature type="signal peptide" evidence="4">
    <location>
        <begin position="1"/>
        <end position="25"/>
    </location>
</feature>
<dbReference type="Pfam" id="PF25168">
    <property type="entry name" value="Beta-prop_WDR36-Utp21_2nd"/>
    <property type="match status" value="1"/>
</dbReference>
<keyword evidence="1 3" id="KW-0853">WD repeat</keyword>
<gene>
    <name evidence="5" type="ORF">BI308_07665</name>
</gene>
<evidence type="ECO:0000256" key="1">
    <source>
        <dbReference type="ARBA" id="ARBA00022574"/>
    </source>
</evidence>
<dbReference type="SUPFAM" id="SSF50494">
    <property type="entry name" value="Trypsin-like serine proteases"/>
    <property type="match status" value="1"/>
</dbReference>
<dbReference type="STRING" id="1925591.BI308_07665"/>
<dbReference type="AlphaFoldDB" id="A0A1L9QTR6"/>
<dbReference type="InterPro" id="IPR020472">
    <property type="entry name" value="WD40_PAC1"/>
</dbReference>
<feature type="chain" id="PRO_5012499300" evidence="4">
    <location>
        <begin position="26"/>
        <end position="544"/>
    </location>
</feature>
<feature type="repeat" description="WD" evidence="3">
    <location>
        <begin position="298"/>
        <end position="339"/>
    </location>
</feature>
<dbReference type="EMBL" id="MLAW01000010">
    <property type="protein sequence ID" value="OJJ26064.1"/>
    <property type="molecule type" value="Genomic_DNA"/>
</dbReference>
<keyword evidence="6" id="KW-1185">Reference proteome</keyword>
<feature type="repeat" description="WD" evidence="3">
    <location>
        <begin position="340"/>
        <end position="381"/>
    </location>
</feature>